<gene>
    <name evidence="3" type="ORF">AVDCRST_MAG49-3341</name>
</gene>
<dbReference type="EMBL" id="CADCWG010000222">
    <property type="protein sequence ID" value="CAA9568538.1"/>
    <property type="molecule type" value="Genomic_DNA"/>
</dbReference>
<protein>
    <recommendedName>
        <fullName evidence="4">Fibronectin type-III domain-containing protein</fullName>
    </recommendedName>
</protein>
<evidence type="ECO:0000256" key="2">
    <source>
        <dbReference type="SAM" id="SignalP"/>
    </source>
</evidence>
<dbReference type="AlphaFoldDB" id="A0A6J4V4U0"/>
<evidence type="ECO:0008006" key="4">
    <source>
        <dbReference type="Google" id="ProtNLM"/>
    </source>
</evidence>
<feature type="signal peptide" evidence="2">
    <location>
        <begin position="1"/>
        <end position="27"/>
    </location>
</feature>
<reference evidence="3" key="1">
    <citation type="submission" date="2020-02" db="EMBL/GenBank/DDBJ databases">
        <authorList>
            <person name="Meier V. D."/>
        </authorList>
    </citation>
    <scope>NUCLEOTIDE SEQUENCE</scope>
    <source>
        <strain evidence="3">AVDCRST_MAG49</strain>
    </source>
</reference>
<feature type="chain" id="PRO_5027119559" description="Fibronectin type-III domain-containing protein" evidence="2">
    <location>
        <begin position="28"/>
        <end position="177"/>
    </location>
</feature>
<name>A0A6J4V4U0_9BACT</name>
<feature type="compositionally biased region" description="Acidic residues" evidence="1">
    <location>
        <begin position="144"/>
        <end position="154"/>
    </location>
</feature>
<sequence>MNTMFRGMVATAAVLALLLTATGGALAGHESNNRFDLAPTADGPAGADGDGVSNYVKGKSKRGQEVWNSAVDVTGLAPNTAYSFWAENANGVIDGQDTLVCAFTTDAVGAGDCSATFHPEPAFARATIRVGEPGAVVLLASGSTDEDNMVDDGEIERRGDCRSPDQAGGTCTGGHAG</sequence>
<feature type="region of interest" description="Disordered" evidence="1">
    <location>
        <begin position="143"/>
        <end position="177"/>
    </location>
</feature>
<keyword evidence="2" id="KW-0732">Signal</keyword>
<organism evidence="3">
    <name type="scientific">uncultured Thermomicrobiales bacterium</name>
    <dbReference type="NCBI Taxonomy" id="1645740"/>
    <lineage>
        <taxon>Bacteria</taxon>
        <taxon>Pseudomonadati</taxon>
        <taxon>Thermomicrobiota</taxon>
        <taxon>Thermomicrobia</taxon>
        <taxon>Thermomicrobiales</taxon>
        <taxon>environmental samples</taxon>
    </lineage>
</organism>
<evidence type="ECO:0000256" key="1">
    <source>
        <dbReference type="SAM" id="MobiDB-lite"/>
    </source>
</evidence>
<proteinExistence type="predicted"/>
<accession>A0A6J4V4U0</accession>
<evidence type="ECO:0000313" key="3">
    <source>
        <dbReference type="EMBL" id="CAA9568538.1"/>
    </source>
</evidence>